<organism evidence="1">
    <name type="scientific">Anguilla anguilla</name>
    <name type="common">European freshwater eel</name>
    <name type="synonym">Muraena anguilla</name>
    <dbReference type="NCBI Taxonomy" id="7936"/>
    <lineage>
        <taxon>Eukaryota</taxon>
        <taxon>Metazoa</taxon>
        <taxon>Chordata</taxon>
        <taxon>Craniata</taxon>
        <taxon>Vertebrata</taxon>
        <taxon>Euteleostomi</taxon>
        <taxon>Actinopterygii</taxon>
        <taxon>Neopterygii</taxon>
        <taxon>Teleostei</taxon>
        <taxon>Anguilliformes</taxon>
        <taxon>Anguillidae</taxon>
        <taxon>Anguilla</taxon>
    </lineage>
</organism>
<evidence type="ECO:0000313" key="1">
    <source>
        <dbReference type="EMBL" id="JAH05723.1"/>
    </source>
</evidence>
<reference evidence="1" key="1">
    <citation type="submission" date="2014-11" db="EMBL/GenBank/DDBJ databases">
        <authorList>
            <person name="Amaro Gonzalez C."/>
        </authorList>
    </citation>
    <scope>NUCLEOTIDE SEQUENCE</scope>
</reference>
<name>A0A0E9PPG9_ANGAN</name>
<reference evidence="1" key="2">
    <citation type="journal article" date="2015" name="Fish Shellfish Immunol.">
        <title>Early steps in the European eel (Anguilla anguilla)-Vibrio vulnificus interaction in the gills: Role of the RtxA13 toxin.</title>
        <authorList>
            <person name="Callol A."/>
            <person name="Pajuelo D."/>
            <person name="Ebbesson L."/>
            <person name="Teles M."/>
            <person name="MacKenzie S."/>
            <person name="Amaro C."/>
        </authorList>
    </citation>
    <scope>NUCLEOTIDE SEQUENCE</scope>
</reference>
<accession>A0A0E9PPG9</accession>
<sequence>MKCLIYKVFSKYFLTMLIFYCFALAYGSDPKHTIACNLEVPLQICN</sequence>
<dbReference type="AlphaFoldDB" id="A0A0E9PPG9"/>
<proteinExistence type="predicted"/>
<protein>
    <submittedName>
        <fullName evidence="1">Uncharacterized protein</fullName>
    </submittedName>
</protein>
<dbReference type="EMBL" id="GBXM01102854">
    <property type="protein sequence ID" value="JAH05723.1"/>
    <property type="molecule type" value="Transcribed_RNA"/>
</dbReference>